<protein>
    <submittedName>
        <fullName evidence="1">Uncharacterized protein</fullName>
    </submittedName>
</protein>
<accession>A0A3B0WBD1</accession>
<sequence>KAIFAGNTGFVPAGLASILTRLNLNSATWLDELNQFKTKGQTAVGTVQQLRDFCKSVHKQWRTGIQLVPALE</sequence>
<dbReference type="EMBL" id="UOEW01000328">
    <property type="protein sequence ID" value="VAW41866.1"/>
    <property type="molecule type" value="Genomic_DNA"/>
</dbReference>
<proteinExistence type="predicted"/>
<name>A0A3B0WBD1_9ZZZZ</name>
<reference evidence="1" key="1">
    <citation type="submission" date="2018-06" db="EMBL/GenBank/DDBJ databases">
        <authorList>
            <person name="Zhirakovskaya E."/>
        </authorList>
    </citation>
    <scope>NUCLEOTIDE SEQUENCE</scope>
</reference>
<feature type="non-terminal residue" evidence="1">
    <location>
        <position position="1"/>
    </location>
</feature>
<evidence type="ECO:0000313" key="1">
    <source>
        <dbReference type="EMBL" id="VAW41866.1"/>
    </source>
</evidence>
<dbReference type="AlphaFoldDB" id="A0A3B0WBD1"/>
<organism evidence="1">
    <name type="scientific">hydrothermal vent metagenome</name>
    <dbReference type="NCBI Taxonomy" id="652676"/>
    <lineage>
        <taxon>unclassified sequences</taxon>
        <taxon>metagenomes</taxon>
        <taxon>ecological metagenomes</taxon>
    </lineage>
</organism>
<gene>
    <name evidence="1" type="ORF">MNBD_GAMMA01-1494</name>
</gene>